<dbReference type="Gene3D" id="2.40.110.10">
    <property type="entry name" value="Butyryl-CoA Dehydrogenase, subunit A, domain 2"/>
    <property type="match status" value="1"/>
</dbReference>
<dbReference type="Gene3D" id="1.10.540.10">
    <property type="entry name" value="Acyl-CoA dehydrogenase/oxidase, N-terminal domain"/>
    <property type="match status" value="1"/>
</dbReference>
<keyword evidence="18" id="KW-1185">Reference proteome</keyword>
<comment type="pathway">
    <text evidence="3">Lipid metabolism; peroxisomal fatty acid beta-oxidation.</text>
</comment>
<evidence type="ECO:0000256" key="3">
    <source>
        <dbReference type="ARBA" id="ARBA00004846"/>
    </source>
</evidence>
<evidence type="ECO:0000259" key="16">
    <source>
        <dbReference type="Pfam" id="PF14749"/>
    </source>
</evidence>
<keyword evidence="9" id="KW-0276">Fatty acid metabolism</keyword>
<dbReference type="Gene3D" id="1.25.70.10">
    <property type="entry name" value="Transcription termination factor 3, mitochondrial"/>
    <property type="match status" value="1"/>
</dbReference>
<dbReference type="Proteomes" id="UP000887540">
    <property type="component" value="Unplaced"/>
</dbReference>
<dbReference type="InterPro" id="IPR012258">
    <property type="entry name" value="Acyl-CoA_oxidase"/>
</dbReference>
<evidence type="ECO:0000256" key="5">
    <source>
        <dbReference type="ARBA" id="ARBA00007692"/>
    </source>
</evidence>
<dbReference type="Pfam" id="PF22924">
    <property type="entry name" value="ACOX_C_alpha1"/>
    <property type="match status" value="1"/>
</dbReference>
<dbReference type="InterPro" id="IPR037069">
    <property type="entry name" value="AcylCoA_DH/ox_N_sf"/>
</dbReference>
<comment type="similarity">
    <text evidence="5">Belongs to the mTERF family.</text>
</comment>
<evidence type="ECO:0000313" key="19">
    <source>
        <dbReference type="WBParaSite" id="ACRNAN_scaffold534.g17603.t1"/>
    </source>
</evidence>
<name>A0A914E3N8_9BILA</name>
<accession>A0A914E3N8</accession>
<keyword evidence="11" id="KW-0809">Transit peptide</keyword>
<evidence type="ECO:0000313" key="18">
    <source>
        <dbReference type="Proteomes" id="UP000887540"/>
    </source>
</evidence>
<dbReference type="SUPFAM" id="SSF47203">
    <property type="entry name" value="Acyl-CoA dehydrogenase C-terminal domain-like"/>
    <property type="match status" value="2"/>
</dbReference>
<dbReference type="InterPro" id="IPR038538">
    <property type="entry name" value="MTERF_sf"/>
</dbReference>
<keyword evidence="8" id="KW-0274">FAD</keyword>
<dbReference type="SUPFAM" id="SSF56645">
    <property type="entry name" value="Acyl-CoA dehydrogenase NM domain-like"/>
    <property type="match status" value="1"/>
</dbReference>
<dbReference type="GO" id="GO:0055088">
    <property type="term" value="P:lipid homeostasis"/>
    <property type="evidence" value="ECO:0007669"/>
    <property type="project" value="TreeGrafter"/>
</dbReference>
<protein>
    <submittedName>
        <fullName evidence="19">Acyl-coenzyme A oxidase</fullName>
    </submittedName>
</protein>
<dbReference type="GO" id="GO:0003997">
    <property type="term" value="F:acyl-CoA oxidase activity"/>
    <property type="evidence" value="ECO:0007669"/>
    <property type="project" value="InterPro"/>
</dbReference>
<evidence type="ECO:0000256" key="6">
    <source>
        <dbReference type="ARBA" id="ARBA00022630"/>
    </source>
</evidence>
<keyword evidence="7" id="KW-0547">Nucleotide-binding</keyword>
<evidence type="ECO:0000259" key="15">
    <source>
        <dbReference type="Pfam" id="PF01756"/>
    </source>
</evidence>
<comment type="cofactor">
    <cofactor evidence="1">
        <name>FAD</name>
        <dbReference type="ChEBI" id="CHEBI:57692"/>
    </cofactor>
</comment>
<dbReference type="InterPro" id="IPR003690">
    <property type="entry name" value="MTERF"/>
</dbReference>
<dbReference type="WBParaSite" id="ACRNAN_scaffold534.g17603.t1">
    <property type="protein sequence ID" value="ACRNAN_scaffold534.g17603.t1"/>
    <property type="gene ID" value="ACRNAN_scaffold534.g17603"/>
</dbReference>
<dbReference type="Pfam" id="PF14749">
    <property type="entry name" value="Acyl-CoA_ox_N"/>
    <property type="match status" value="1"/>
</dbReference>
<evidence type="ECO:0000256" key="9">
    <source>
        <dbReference type="ARBA" id="ARBA00022832"/>
    </source>
</evidence>
<evidence type="ECO:0000256" key="7">
    <source>
        <dbReference type="ARBA" id="ARBA00022741"/>
    </source>
</evidence>
<evidence type="ECO:0000256" key="13">
    <source>
        <dbReference type="ARBA" id="ARBA00023098"/>
    </source>
</evidence>
<keyword evidence="14" id="KW-0576">Peroxisome</keyword>
<dbReference type="FunFam" id="1.20.140.10:FF:000013">
    <property type="entry name" value="Acyl-coenzyme A oxidase"/>
    <property type="match status" value="1"/>
</dbReference>
<dbReference type="FunFam" id="1.20.140.10:FF:000005">
    <property type="entry name" value="Acyl-coenzyme A oxidase"/>
    <property type="match status" value="1"/>
</dbReference>
<keyword evidence="6" id="KW-0285">Flavoprotein</keyword>
<dbReference type="InterPro" id="IPR046373">
    <property type="entry name" value="Acyl-CoA_Oxase/DH_mid-dom_sf"/>
</dbReference>
<dbReference type="Gene3D" id="1.20.140.10">
    <property type="entry name" value="Butyryl-CoA Dehydrogenase, subunit A, domain 3"/>
    <property type="match status" value="2"/>
</dbReference>
<organism evidence="18 19">
    <name type="scientific">Acrobeloides nanus</name>
    <dbReference type="NCBI Taxonomy" id="290746"/>
    <lineage>
        <taxon>Eukaryota</taxon>
        <taxon>Metazoa</taxon>
        <taxon>Ecdysozoa</taxon>
        <taxon>Nematoda</taxon>
        <taxon>Chromadorea</taxon>
        <taxon>Rhabditida</taxon>
        <taxon>Tylenchina</taxon>
        <taxon>Cephalobomorpha</taxon>
        <taxon>Cephaloboidea</taxon>
        <taxon>Cephalobidae</taxon>
        <taxon>Acrobeloides</taxon>
    </lineage>
</organism>
<dbReference type="GO" id="GO:0005524">
    <property type="term" value="F:ATP binding"/>
    <property type="evidence" value="ECO:0007669"/>
    <property type="project" value="UniProtKB-KW"/>
</dbReference>
<dbReference type="InterPro" id="IPR002655">
    <property type="entry name" value="Acyl-CoA_oxidase_C"/>
</dbReference>
<dbReference type="InterPro" id="IPR036250">
    <property type="entry name" value="AcylCo_DH-like_C"/>
</dbReference>
<dbReference type="GO" id="GO:0005504">
    <property type="term" value="F:fatty acid binding"/>
    <property type="evidence" value="ECO:0007669"/>
    <property type="project" value="TreeGrafter"/>
</dbReference>
<evidence type="ECO:0000256" key="14">
    <source>
        <dbReference type="ARBA" id="ARBA00023140"/>
    </source>
</evidence>
<dbReference type="SMART" id="SM00733">
    <property type="entry name" value="Mterf"/>
    <property type="match status" value="4"/>
</dbReference>
<dbReference type="PANTHER" id="PTHR10909">
    <property type="entry name" value="ELECTRON TRANSPORT OXIDOREDUCTASE"/>
    <property type="match status" value="1"/>
</dbReference>
<dbReference type="GO" id="GO:0005777">
    <property type="term" value="C:peroxisome"/>
    <property type="evidence" value="ECO:0007669"/>
    <property type="project" value="UniProtKB-SubCell"/>
</dbReference>
<dbReference type="FunFam" id="2.40.110.10:FF:000003">
    <property type="entry name" value="Acyl-coenzyme A oxidase"/>
    <property type="match status" value="1"/>
</dbReference>
<proteinExistence type="inferred from homology"/>
<dbReference type="GO" id="GO:0003676">
    <property type="term" value="F:nucleic acid binding"/>
    <property type="evidence" value="ECO:0007669"/>
    <property type="project" value="InterPro"/>
</dbReference>
<feature type="domain" description="Acyl-coenzyme A oxidase N-terminal" evidence="16">
    <location>
        <begin position="442"/>
        <end position="562"/>
    </location>
</feature>
<evidence type="ECO:0000256" key="12">
    <source>
        <dbReference type="ARBA" id="ARBA00023002"/>
    </source>
</evidence>
<evidence type="ECO:0000256" key="1">
    <source>
        <dbReference type="ARBA" id="ARBA00001974"/>
    </source>
</evidence>
<comment type="similarity">
    <text evidence="4">Belongs to the acyl-CoA oxidase family.</text>
</comment>
<dbReference type="InterPro" id="IPR009100">
    <property type="entry name" value="AcylCoA_DH/oxidase_NM_dom_sf"/>
</dbReference>
<dbReference type="GO" id="GO:0033540">
    <property type="term" value="P:fatty acid beta-oxidation using acyl-CoA oxidase"/>
    <property type="evidence" value="ECO:0007669"/>
    <property type="project" value="TreeGrafter"/>
</dbReference>
<dbReference type="AlphaFoldDB" id="A0A914E3N8"/>
<dbReference type="InterPro" id="IPR029320">
    <property type="entry name" value="Acyl-CoA_ox_N"/>
</dbReference>
<evidence type="ECO:0000256" key="2">
    <source>
        <dbReference type="ARBA" id="ARBA00004275"/>
    </source>
</evidence>
<keyword evidence="12" id="KW-0560">Oxidoreductase</keyword>
<feature type="domain" description="Acyl-CoA oxidase C-terminal" evidence="15">
    <location>
        <begin position="906"/>
        <end position="1082"/>
    </location>
</feature>
<keyword evidence="10" id="KW-0067">ATP-binding</keyword>
<dbReference type="Pfam" id="PF01756">
    <property type="entry name" value="ACOX"/>
    <property type="match status" value="1"/>
</dbReference>
<dbReference type="GO" id="GO:0071949">
    <property type="term" value="F:FAD binding"/>
    <property type="evidence" value="ECO:0007669"/>
    <property type="project" value="InterPro"/>
</dbReference>
<feature type="domain" description="Acyl-CoA oxidase C-alpha1" evidence="17">
    <location>
        <begin position="705"/>
        <end position="866"/>
    </location>
</feature>
<dbReference type="InterPro" id="IPR055060">
    <property type="entry name" value="ACOX_C_alpha1"/>
</dbReference>
<evidence type="ECO:0000256" key="11">
    <source>
        <dbReference type="ARBA" id="ARBA00022946"/>
    </source>
</evidence>
<evidence type="ECO:0000256" key="10">
    <source>
        <dbReference type="ARBA" id="ARBA00022840"/>
    </source>
</evidence>
<dbReference type="PANTHER" id="PTHR10909:SF351">
    <property type="entry name" value="ACYL-COENZYME A OXIDASE"/>
    <property type="match status" value="1"/>
</dbReference>
<comment type="subcellular location">
    <subcellularLocation>
        <location evidence="2">Peroxisome</location>
    </subcellularLocation>
</comment>
<keyword evidence="13" id="KW-0443">Lipid metabolism</keyword>
<sequence length="1088" mass="123975">MTLLELTMNSCILKPILARTFRNACLLGISKATSSCNLLQSRIISSNEPVNKMFPKDDYSVKESSSSEWEVEELDEQQFEQVFEELKAIDNGSMLGPQKVRVRSKKLHISQMEDENDSLSRSIKNWRKIIYDQGELDSSDLSKPPSIENPHPFDPSTLPPTHAISISTYVNHLPVLQKLLDLGVDLLDIDTNTKLGRELVKMNWDNDIRPKLRWLAGDVGVDLEIIGSYLTRNPYFLIQDLDNLKVRVNYLHSKKFKSQEIAKIVVENRYWLNMDVKTIDSRLGFMQRQFALTGNQIRQLIVKEPRVTMFGLGPIQRLILIFNQEWNLSQQQISELLLQDPRVFMMDPTHLTNTYNYITKVMKISIEQVLECPFSLRCPISSIRQRHEFLRRIKKDQYQQELPNYISLEMLLHPTMKEIKSNLIEPGDNLDITTERRKATFSVEKMATFIHGGEEILEKRREILKFVEDTPEFKDPIAPEFMDREKRHENAARKAVLMTDLATEIIDGSDFFGEGMYYQGLIMGRDLHSLSLHYVMFMPTIQNQTDEEQLDEWLGLAISRAILGTYAQTELGHGTNLSKLETTATYDPITEEFVLHSPSISAAKWWPGNLGKSANYAIVMAQLYTKGECKGPHPFIVQLRDTETHMPLRGVRVGDIGPKFGINGSDNGFLLFDNYRIPRRHMLMRNAKVLPDGTYIEPKHSKLGYGAMVFVRSVMIKDQAVQLGAAVTIAVRYSAVRRQGEIKSDNGEVQILDYLTQQYRVLPQLARFLAFLFAANEIRDLYLLVTEQLLEGNTELLSELHALSSGLKSVVSWETAQGIEQCRLACGGHGYSQASAFPEIYAYAVGGCTYEGENIVMLLQVARALMKVAEQVKTGNAKLAALTEYIGRTSSGKSAFSQVETVTSTELIRDFEYAARTQIFYAYNLLRENQQAMSFEEAWNRTSVELCRASRLHVKTYLVRNYFDKVATCHDPSLRLILEDLGKLYALDIIASSSGAFLKNNYMSDRQIENVRAGIYTLLTRLRPNAVALVDSLDYSDRELHSVLGRRDGNVYPALLEWAQQSPLNKSEVSTAYHKYLGPMMEEGRAKL</sequence>
<evidence type="ECO:0000256" key="4">
    <source>
        <dbReference type="ARBA" id="ARBA00006288"/>
    </source>
</evidence>
<dbReference type="Pfam" id="PF02536">
    <property type="entry name" value="mTERF"/>
    <property type="match status" value="1"/>
</dbReference>
<dbReference type="FunFam" id="1.10.540.10:FF:000006">
    <property type="entry name" value="Acyl-coenzyme A oxidase"/>
    <property type="match status" value="1"/>
</dbReference>
<evidence type="ECO:0000256" key="8">
    <source>
        <dbReference type="ARBA" id="ARBA00022827"/>
    </source>
</evidence>
<evidence type="ECO:0000259" key="17">
    <source>
        <dbReference type="Pfam" id="PF22924"/>
    </source>
</evidence>
<reference evidence="19" key="1">
    <citation type="submission" date="2022-11" db="UniProtKB">
        <authorList>
            <consortium name="WormBaseParasite"/>
        </authorList>
    </citation>
    <scope>IDENTIFICATION</scope>
</reference>